<dbReference type="InterPro" id="IPR029058">
    <property type="entry name" value="AB_hydrolase_fold"/>
</dbReference>
<dbReference type="PANTHER" id="PTHR48081:SF31">
    <property type="entry name" value="STERYL ACETYL HYDROLASE MUG81-RELATED"/>
    <property type="match status" value="1"/>
</dbReference>
<reference evidence="3" key="1">
    <citation type="journal article" date="2020" name="Stud. Mycol.">
        <title>101 Dothideomycetes genomes: a test case for predicting lifestyles and emergence of pathogens.</title>
        <authorList>
            <person name="Haridas S."/>
            <person name="Albert R."/>
            <person name="Binder M."/>
            <person name="Bloem J."/>
            <person name="Labutti K."/>
            <person name="Salamov A."/>
            <person name="Andreopoulos B."/>
            <person name="Baker S."/>
            <person name="Barry K."/>
            <person name="Bills G."/>
            <person name="Bluhm B."/>
            <person name="Cannon C."/>
            <person name="Castanera R."/>
            <person name="Culley D."/>
            <person name="Daum C."/>
            <person name="Ezra D."/>
            <person name="Gonzalez J."/>
            <person name="Henrissat B."/>
            <person name="Kuo A."/>
            <person name="Liang C."/>
            <person name="Lipzen A."/>
            <person name="Lutzoni F."/>
            <person name="Magnuson J."/>
            <person name="Mondo S."/>
            <person name="Nolan M."/>
            <person name="Ohm R."/>
            <person name="Pangilinan J."/>
            <person name="Park H.-J."/>
            <person name="Ramirez L."/>
            <person name="Alfaro M."/>
            <person name="Sun H."/>
            <person name="Tritt A."/>
            <person name="Yoshinaga Y."/>
            <person name="Zwiers L.-H."/>
            <person name="Turgeon B."/>
            <person name="Goodwin S."/>
            <person name="Spatafora J."/>
            <person name="Crous P."/>
            <person name="Grigoriev I."/>
        </authorList>
    </citation>
    <scope>NUCLEOTIDE SEQUENCE</scope>
    <source>
        <strain evidence="3">CBS 207.26</strain>
    </source>
</reference>
<evidence type="ECO:0000313" key="4">
    <source>
        <dbReference type="Proteomes" id="UP000800200"/>
    </source>
</evidence>
<evidence type="ECO:0000256" key="1">
    <source>
        <dbReference type="ARBA" id="ARBA00022801"/>
    </source>
</evidence>
<evidence type="ECO:0000259" key="2">
    <source>
        <dbReference type="Pfam" id="PF07859"/>
    </source>
</evidence>
<dbReference type="PANTHER" id="PTHR48081">
    <property type="entry name" value="AB HYDROLASE SUPERFAMILY PROTEIN C4A8.06C"/>
    <property type="match status" value="1"/>
</dbReference>
<dbReference type="InterPro" id="IPR013094">
    <property type="entry name" value="AB_hydrolase_3"/>
</dbReference>
<dbReference type="InterPro" id="IPR050300">
    <property type="entry name" value="GDXG_lipolytic_enzyme"/>
</dbReference>
<dbReference type="Gene3D" id="3.40.50.1820">
    <property type="entry name" value="alpha/beta hydrolase"/>
    <property type="match status" value="1"/>
</dbReference>
<organism evidence="3 4">
    <name type="scientific">Zopfia rhizophila CBS 207.26</name>
    <dbReference type="NCBI Taxonomy" id="1314779"/>
    <lineage>
        <taxon>Eukaryota</taxon>
        <taxon>Fungi</taxon>
        <taxon>Dikarya</taxon>
        <taxon>Ascomycota</taxon>
        <taxon>Pezizomycotina</taxon>
        <taxon>Dothideomycetes</taxon>
        <taxon>Dothideomycetes incertae sedis</taxon>
        <taxon>Zopfiaceae</taxon>
        <taxon>Zopfia</taxon>
    </lineage>
</organism>
<keyword evidence="4" id="KW-1185">Reference proteome</keyword>
<dbReference type="Pfam" id="PF07859">
    <property type="entry name" value="Abhydrolase_3"/>
    <property type="match status" value="1"/>
</dbReference>
<evidence type="ECO:0000313" key="3">
    <source>
        <dbReference type="EMBL" id="KAF2182320.1"/>
    </source>
</evidence>
<dbReference type="GO" id="GO:0016787">
    <property type="term" value="F:hydrolase activity"/>
    <property type="evidence" value="ECO:0007669"/>
    <property type="project" value="UniProtKB-KW"/>
</dbReference>
<keyword evidence="1 3" id="KW-0378">Hydrolase</keyword>
<dbReference type="Proteomes" id="UP000800200">
    <property type="component" value="Unassembled WGS sequence"/>
</dbReference>
<protein>
    <submittedName>
        <fullName evidence="3">Alpha/beta-hydrolase</fullName>
    </submittedName>
</protein>
<dbReference type="AlphaFoldDB" id="A0A6A6DWG2"/>
<feature type="domain" description="Alpha/beta hydrolase fold-3" evidence="2">
    <location>
        <begin position="123"/>
        <end position="349"/>
    </location>
</feature>
<dbReference type="EMBL" id="ML994648">
    <property type="protein sequence ID" value="KAF2182320.1"/>
    <property type="molecule type" value="Genomic_DNA"/>
</dbReference>
<sequence>MSNCLTTWEIVTLPWKLTIAIPIKLITTIIRITYLSYRRRLHVPSYFTIAFIRTLLTTLSARQIQFLAPSTAETIERWIKKQHAVSSIPPQLSLRSSPLTRSGGSLHWLNVGPNPPTSNSKVLLFFHGGGFALPLSEAHLNWCLKHIKVAHSAGIHLCAAVLEYGLAPSYQYPTQLRQAARALDVILRLGFDPSNIIIGGDSAGGNLTFALIAHLIHPHPGIDALQLSSPLAGAFSISPWLTMNMDTESYRENRNIDMLSPSLVKQSAHDFLAGTTSNEELARGEGWSLLLESPQEWWGRLPDVVSGVFLNAGNQEMFRDHIVEFGELLKGLRDGIEVTVDVGEKEGHDHVLIDFMRGNHDARAVNALIEWMIGTLKCRMI</sequence>
<proteinExistence type="predicted"/>
<dbReference type="OrthoDB" id="2152029at2759"/>
<dbReference type="SUPFAM" id="SSF53474">
    <property type="entry name" value="alpha/beta-Hydrolases"/>
    <property type="match status" value="1"/>
</dbReference>
<name>A0A6A6DWG2_9PEZI</name>
<accession>A0A6A6DWG2</accession>
<gene>
    <name evidence="3" type="ORF">K469DRAFT_669683</name>
</gene>